<protein>
    <recommendedName>
        <fullName evidence="3">DUF2000 domain-containing protein</fullName>
    </recommendedName>
</protein>
<reference evidence="2" key="1">
    <citation type="submission" date="2015-07" db="EMBL/GenBank/DDBJ databases">
        <title>Draft genome sequence of the purine-degrading Gottschalkia purinilyticum DSM 1384 (formerly Clostridium purinilyticum).</title>
        <authorList>
            <person name="Poehlein A."/>
            <person name="Schiel-Bengelsdorf B."/>
            <person name="Bengelsdorf F.R."/>
            <person name="Daniel R."/>
            <person name="Duerre P."/>
        </authorList>
    </citation>
    <scope>NUCLEOTIDE SEQUENCE [LARGE SCALE GENOMIC DNA]</scope>
    <source>
        <strain evidence="2">DSM 1384</strain>
    </source>
</reference>
<dbReference type="STRING" id="1503.CLPU_8c00900"/>
<dbReference type="PATRIC" id="fig|1503.3.peg.3230"/>
<proteinExistence type="predicted"/>
<evidence type="ECO:0000313" key="2">
    <source>
        <dbReference type="Proteomes" id="UP000037267"/>
    </source>
</evidence>
<dbReference type="SUPFAM" id="SSF102462">
    <property type="entry name" value="Peptidyl-tRNA hydrolase II"/>
    <property type="match status" value="1"/>
</dbReference>
<dbReference type="PIRSF" id="PIRSF033736">
    <property type="entry name" value="UCP033763"/>
    <property type="match status" value="1"/>
</dbReference>
<dbReference type="InterPro" id="IPR018988">
    <property type="entry name" value="DUF2000"/>
</dbReference>
<gene>
    <name evidence="1" type="ORF">CLPU_8c00900</name>
</gene>
<dbReference type="AlphaFoldDB" id="A0A0L0WAI1"/>
<name>A0A0L0WAI1_GOTPU</name>
<comment type="caution">
    <text evidence="1">The sequence shown here is derived from an EMBL/GenBank/DDBJ whole genome shotgun (WGS) entry which is preliminary data.</text>
</comment>
<accession>A0A0L0WAI1</accession>
<sequence>MKCVMIIDKELPIGLIANTTAVLGLSLGGNTDGLIGPKVENKDNYTHIGITNIPIPILSSTKEQIKEIHNRLALENHNDITIIDFNSLAQKSKSYCDYVEKLNNTYLDDLNYLGICIYGPKKLINKISGNMSILK</sequence>
<evidence type="ECO:0008006" key="3">
    <source>
        <dbReference type="Google" id="ProtNLM"/>
    </source>
</evidence>
<dbReference type="EMBL" id="LGSS01000008">
    <property type="protein sequence ID" value="KNF08325.1"/>
    <property type="molecule type" value="Genomic_DNA"/>
</dbReference>
<dbReference type="OrthoDB" id="1045582at2"/>
<dbReference type="Proteomes" id="UP000037267">
    <property type="component" value="Unassembled WGS sequence"/>
</dbReference>
<dbReference type="InterPro" id="IPR023476">
    <property type="entry name" value="Pep_tRNA_hydro_II_dom_sf"/>
</dbReference>
<keyword evidence="2" id="KW-1185">Reference proteome</keyword>
<organism evidence="1 2">
    <name type="scientific">Gottschalkia purinilytica</name>
    <name type="common">Clostridium purinilyticum</name>
    <dbReference type="NCBI Taxonomy" id="1503"/>
    <lineage>
        <taxon>Bacteria</taxon>
        <taxon>Bacillati</taxon>
        <taxon>Bacillota</taxon>
        <taxon>Tissierellia</taxon>
        <taxon>Tissierellales</taxon>
        <taxon>Gottschalkiaceae</taxon>
        <taxon>Gottschalkia</taxon>
    </lineage>
</organism>
<dbReference type="InterPro" id="IPR017021">
    <property type="entry name" value="UCP033763"/>
</dbReference>
<evidence type="ECO:0000313" key="1">
    <source>
        <dbReference type="EMBL" id="KNF08325.1"/>
    </source>
</evidence>
<dbReference type="RefSeq" id="WP_050355424.1">
    <property type="nucleotide sequence ID" value="NZ_LGSS01000008.1"/>
</dbReference>
<dbReference type="Gene3D" id="3.40.1490.10">
    <property type="entry name" value="Bit1"/>
    <property type="match status" value="1"/>
</dbReference>
<dbReference type="Pfam" id="PF09391">
    <property type="entry name" value="DUF2000"/>
    <property type="match status" value="1"/>
</dbReference>